<dbReference type="OrthoDB" id="10252718at2759"/>
<accession>A0A9P8N9S4</accession>
<dbReference type="GO" id="GO:0005762">
    <property type="term" value="C:mitochondrial large ribosomal subunit"/>
    <property type="evidence" value="ECO:0007669"/>
    <property type="project" value="TreeGrafter"/>
</dbReference>
<dbReference type="Proteomes" id="UP000824596">
    <property type="component" value="Unassembled WGS sequence"/>
</dbReference>
<comment type="subcellular location">
    <subcellularLocation>
        <location evidence="1">Mitochondrion</location>
    </subcellularLocation>
</comment>
<dbReference type="PANTHER" id="PTHR28595:SF1">
    <property type="entry name" value="LARGE RIBOSOMAL SUBUNIT PROTEIN ML54"/>
    <property type="match status" value="1"/>
</dbReference>
<evidence type="ECO:0000256" key="4">
    <source>
        <dbReference type="ARBA" id="ARBA00023128"/>
    </source>
</evidence>
<dbReference type="PANTHER" id="PTHR28595">
    <property type="entry name" value="39S RIBOSOMAL PROTEIN L54, MITOCHONDRIAL"/>
    <property type="match status" value="1"/>
</dbReference>
<reference evidence="9" key="1">
    <citation type="submission" date="2021-09" db="EMBL/GenBank/DDBJ databases">
        <title>A high-quality genome of the endoparasitic fungus Hirsutella rhossiliensis with a comparison of Hirsutella genomes reveals transposable elements contributing to genome size variation.</title>
        <authorList>
            <person name="Lin R."/>
            <person name="Jiao Y."/>
            <person name="Sun X."/>
            <person name="Ling J."/>
            <person name="Xie B."/>
            <person name="Cheng X."/>
        </authorList>
    </citation>
    <scope>NUCLEOTIDE SEQUENCE</scope>
    <source>
        <strain evidence="9">HR02</strain>
    </source>
</reference>
<comment type="caution">
    <text evidence="9">The sequence shown here is derived from an EMBL/GenBank/DDBJ whole genome shotgun (WGS) entry which is preliminary data.</text>
</comment>
<sequence length="355" mass="39684">MPTPESELFKSQKPTVPPTFNGVDYDDTKAFKAAEDAIIREQWVGAMMTRLVGEELSKCYRREGVNHLENCGRLRERYLELLATTKIKGTKFLQQNYIEKMDEEMDRQAKVHTSDKIAKINEKRFSTSCTLHFQILNLRSLVFSTPTATATTRTASPHQTTMICTRCLRAAASGWQLPTVRRLSTFSPLRSSDSTPSAPLSELSEAPQPAGIQRSICPEGTILSGLNYMKGGKDPVALKDEDYPKWLWSCLDVKEKKSSGAADDAAADEYSKSKKQRRLAAKQQKDREAKLLASGNLDALAPKIPLQHQSINLPGEEGGSVEENIAAADKREDLKKAMRQERKAKIKESNYLKSM</sequence>
<dbReference type="RefSeq" id="XP_044724740.1">
    <property type="nucleotide sequence ID" value="XM_044861107.1"/>
</dbReference>
<evidence type="ECO:0000256" key="1">
    <source>
        <dbReference type="ARBA" id="ARBA00004173"/>
    </source>
</evidence>
<gene>
    <name evidence="9" type="ORF">HRG_02636</name>
</gene>
<comment type="similarity">
    <text evidence="6">Belongs to the mitochondrion-specific ribosomal protein mL54 family.</text>
</comment>
<feature type="compositionally biased region" description="Polar residues" evidence="8">
    <location>
        <begin position="187"/>
        <end position="198"/>
    </location>
</feature>
<evidence type="ECO:0000313" key="10">
    <source>
        <dbReference type="Proteomes" id="UP000824596"/>
    </source>
</evidence>
<dbReference type="InterPro" id="IPR013870">
    <property type="entry name" value="Ribosomal_mL54"/>
</dbReference>
<dbReference type="Pfam" id="PF08561">
    <property type="entry name" value="Ribosomal_L37"/>
    <property type="match status" value="1"/>
</dbReference>
<organism evidence="9 10">
    <name type="scientific">Hirsutella rhossiliensis</name>
    <dbReference type="NCBI Taxonomy" id="111463"/>
    <lineage>
        <taxon>Eukaryota</taxon>
        <taxon>Fungi</taxon>
        <taxon>Dikarya</taxon>
        <taxon>Ascomycota</taxon>
        <taxon>Pezizomycotina</taxon>
        <taxon>Sordariomycetes</taxon>
        <taxon>Hypocreomycetidae</taxon>
        <taxon>Hypocreales</taxon>
        <taxon>Ophiocordycipitaceae</taxon>
        <taxon>Hirsutella</taxon>
    </lineage>
</organism>
<keyword evidence="10" id="KW-1185">Reference proteome</keyword>
<name>A0A9P8N9S4_9HYPO</name>
<evidence type="ECO:0000313" key="9">
    <source>
        <dbReference type="EMBL" id="KAH0967227.1"/>
    </source>
</evidence>
<proteinExistence type="inferred from homology"/>
<feature type="region of interest" description="Disordered" evidence="8">
    <location>
        <begin position="261"/>
        <end position="287"/>
    </location>
</feature>
<keyword evidence="5" id="KW-0687">Ribonucleoprotein</keyword>
<evidence type="ECO:0000256" key="2">
    <source>
        <dbReference type="ARBA" id="ARBA00022946"/>
    </source>
</evidence>
<protein>
    <recommendedName>
        <fullName evidence="7">Large ribosomal subunit protein mL54</fullName>
    </recommendedName>
</protein>
<keyword evidence="3 9" id="KW-0689">Ribosomal protein</keyword>
<evidence type="ECO:0000256" key="3">
    <source>
        <dbReference type="ARBA" id="ARBA00022980"/>
    </source>
</evidence>
<dbReference type="AlphaFoldDB" id="A0A9P8N9S4"/>
<evidence type="ECO:0000256" key="7">
    <source>
        <dbReference type="ARBA" id="ARBA00035179"/>
    </source>
</evidence>
<dbReference type="EMBL" id="JAIZPD010000002">
    <property type="protein sequence ID" value="KAH0967227.1"/>
    <property type="molecule type" value="Genomic_DNA"/>
</dbReference>
<evidence type="ECO:0000256" key="8">
    <source>
        <dbReference type="SAM" id="MobiDB-lite"/>
    </source>
</evidence>
<evidence type="ECO:0000256" key="5">
    <source>
        <dbReference type="ARBA" id="ARBA00023274"/>
    </source>
</evidence>
<dbReference type="GeneID" id="68351765"/>
<feature type="region of interest" description="Disordered" evidence="8">
    <location>
        <begin position="187"/>
        <end position="214"/>
    </location>
</feature>
<evidence type="ECO:0000256" key="6">
    <source>
        <dbReference type="ARBA" id="ARBA00033752"/>
    </source>
</evidence>
<keyword evidence="2" id="KW-0809">Transit peptide</keyword>
<dbReference type="GO" id="GO:0003735">
    <property type="term" value="F:structural constituent of ribosome"/>
    <property type="evidence" value="ECO:0007669"/>
    <property type="project" value="TreeGrafter"/>
</dbReference>
<keyword evidence="4" id="KW-0496">Mitochondrion</keyword>